<keyword evidence="2" id="KW-0175">Coiled coil</keyword>
<dbReference type="CDD" id="cd19757">
    <property type="entry name" value="Bbox1"/>
    <property type="match status" value="1"/>
</dbReference>
<dbReference type="GO" id="GO:0008270">
    <property type="term" value="F:zinc ion binding"/>
    <property type="evidence" value="ECO:0007669"/>
    <property type="project" value="UniProtKB-KW"/>
</dbReference>
<dbReference type="Pfam" id="PF22586">
    <property type="entry name" value="ANCHR-like_BBOX"/>
    <property type="match status" value="1"/>
</dbReference>
<dbReference type="AlphaFoldDB" id="A0A8S3Q655"/>
<dbReference type="SUPFAM" id="SSF50969">
    <property type="entry name" value="YVTN repeat-like/Quinoprotein amine dehydrogenase"/>
    <property type="match status" value="1"/>
</dbReference>
<dbReference type="InterPro" id="IPR047153">
    <property type="entry name" value="TRIM45/56/19-like"/>
</dbReference>
<protein>
    <recommendedName>
        <fullName evidence="3">B box-type domain-containing protein</fullName>
    </recommendedName>
</protein>
<dbReference type="PROSITE" id="PS50119">
    <property type="entry name" value="ZF_BBOX"/>
    <property type="match status" value="1"/>
</dbReference>
<dbReference type="EMBL" id="CAJPWZ010000303">
    <property type="protein sequence ID" value="CAG2189758.1"/>
    <property type="molecule type" value="Genomic_DNA"/>
</dbReference>
<dbReference type="InterPro" id="IPR011042">
    <property type="entry name" value="6-blade_b-propeller_TolB-like"/>
</dbReference>
<keyword evidence="1" id="KW-0863">Zinc-finger</keyword>
<evidence type="ECO:0000256" key="2">
    <source>
        <dbReference type="SAM" id="Coils"/>
    </source>
</evidence>
<organism evidence="4 5">
    <name type="scientific">Mytilus edulis</name>
    <name type="common">Blue mussel</name>
    <dbReference type="NCBI Taxonomy" id="6550"/>
    <lineage>
        <taxon>Eukaryota</taxon>
        <taxon>Metazoa</taxon>
        <taxon>Spiralia</taxon>
        <taxon>Lophotrochozoa</taxon>
        <taxon>Mollusca</taxon>
        <taxon>Bivalvia</taxon>
        <taxon>Autobranchia</taxon>
        <taxon>Pteriomorphia</taxon>
        <taxon>Mytilida</taxon>
        <taxon>Mytiloidea</taxon>
        <taxon>Mytilidae</taxon>
        <taxon>Mytilinae</taxon>
        <taxon>Mytilus</taxon>
    </lineage>
</organism>
<keyword evidence="1" id="KW-0862">Zinc</keyword>
<accession>A0A8S3Q655</accession>
<dbReference type="Gene3D" id="2.120.10.30">
    <property type="entry name" value="TolB, C-terminal domain"/>
    <property type="match status" value="1"/>
</dbReference>
<keyword evidence="5" id="KW-1185">Reference proteome</keyword>
<evidence type="ECO:0000259" key="3">
    <source>
        <dbReference type="PROSITE" id="PS50119"/>
    </source>
</evidence>
<reference evidence="4" key="1">
    <citation type="submission" date="2021-03" db="EMBL/GenBank/DDBJ databases">
        <authorList>
            <person name="Bekaert M."/>
        </authorList>
    </citation>
    <scope>NUCLEOTIDE SEQUENCE</scope>
</reference>
<sequence>MASPSKDFCTLCKEKDVTSDAVTWCLECEVLLCIDCEKHHTKLRSSKDHKTISSERYHELPSFIKGTSNMCKIHDRKFELYCSFHVCACCVNCVTDEHQTCQTIKPLSDILKQVTSSDAVPLLEKELKDLEKHIEEIKDYLRNRININAMQKTEAIQNIQAMRKSIDDHLNQLEQELLKDLEIEHSKLKPEIETLLHEVDRRAKQIKKLQNDFENMTKYATELQTYIGLKEIKNITSQERNYFNDLKRGFNLNERNLHVTTSPDLASILHDVKSFGEITIDTYPCNVQENLERKDQALYLVPDPTIDQIKPSFSNKLNVPLERSLRIADCCILPDCNYLIVDSVSKDLLLFKNNGTFIRTVLSFEKTPGSVCFVKDGTVAVSFDGEVTLVDINKSQVERNFKFPEVYCSGVSSDGHVLVISMPYEKNVIVMNLLDESKQNLEGIYVNYISLVKGYIYGTNFFNNTVKCYTLRGELLWIFKHENIDKPTGIALDKHGFIYVVCRISNKIVVFSPDRKSCRTILNHDNGMKAPQSIDIDMKSELMLISSSKEDLDPLLFKL</sequence>
<proteinExistence type="predicted"/>
<feature type="domain" description="B box-type" evidence="3">
    <location>
        <begin position="4"/>
        <end position="54"/>
    </location>
</feature>
<evidence type="ECO:0000313" key="4">
    <source>
        <dbReference type="EMBL" id="CAG2189758.1"/>
    </source>
</evidence>
<dbReference type="Gene3D" id="3.30.160.60">
    <property type="entry name" value="Classic Zinc Finger"/>
    <property type="match status" value="1"/>
</dbReference>
<dbReference type="PANTHER" id="PTHR25462:SF296">
    <property type="entry name" value="MEIOTIC P26, ISOFORM F"/>
    <property type="match status" value="1"/>
</dbReference>
<evidence type="ECO:0000313" key="5">
    <source>
        <dbReference type="Proteomes" id="UP000683360"/>
    </source>
</evidence>
<dbReference type="PANTHER" id="PTHR25462">
    <property type="entry name" value="BONUS, ISOFORM C-RELATED"/>
    <property type="match status" value="1"/>
</dbReference>
<gene>
    <name evidence="4" type="ORF">MEDL_5090</name>
</gene>
<dbReference type="InterPro" id="IPR000315">
    <property type="entry name" value="Znf_B-box"/>
</dbReference>
<feature type="coiled-coil region" evidence="2">
    <location>
        <begin position="120"/>
        <end position="212"/>
    </location>
</feature>
<evidence type="ECO:0000256" key="1">
    <source>
        <dbReference type="PROSITE-ProRule" id="PRU00024"/>
    </source>
</evidence>
<dbReference type="Proteomes" id="UP000683360">
    <property type="component" value="Unassembled WGS sequence"/>
</dbReference>
<dbReference type="InterPro" id="IPR011044">
    <property type="entry name" value="Quino_amine_DH_bsu"/>
</dbReference>
<dbReference type="OrthoDB" id="6096432at2759"/>
<keyword evidence="1" id="KW-0479">Metal-binding</keyword>
<name>A0A8S3Q655_MYTED</name>
<comment type="caution">
    <text evidence="4">The sequence shown here is derived from an EMBL/GenBank/DDBJ whole genome shotgun (WGS) entry which is preliminary data.</text>
</comment>